<gene>
    <name evidence="1" type="ORF">ACFFHF_14765</name>
</gene>
<dbReference type="Proteomes" id="UP001589738">
    <property type="component" value="Unassembled WGS sequence"/>
</dbReference>
<sequence length="170" mass="19448">MAKNFRQEALFELNFWLQVLGDHARFIQDSLAPSETQYISQAKNFITVFDQLLTISRRQPAGEELMQLLHRANKAGTEIRELKLTLVREHLVGEVKMTLPPSFLSHMVNELEEALRVFSFFLKGEIPPTVHPLHHDLLWLLDAAGHAGAFLREIEEMELNGGMLLFNEAS</sequence>
<evidence type="ECO:0000313" key="1">
    <source>
        <dbReference type="EMBL" id="MFC0476472.1"/>
    </source>
</evidence>
<dbReference type="InterPro" id="IPR021328">
    <property type="entry name" value="CotB-like"/>
</dbReference>
<dbReference type="Gene3D" id="1.20.1260.120">
    <property type="entry name" value="Protein of unknown function DUF2935"/>
    <property type="match status" value="1"/>
</dbReference>
<comment type="caution">
    <text evidence="1">The sequence shown here is derived from an EMBL/GenBank/DDBJ whole genome shotgun (WGS) entry which is preliminary data.</text>
</comment>
<name>A0ABV6KSZ8_9BACI</name>
<dbReference type="EMBL" id="JBHLUU010000104">
    <property type="protein sequence ID" value="MFC0476472.1"/>
    <property type="molecule type" value="Genomic_DNA"/>
</dbReference>
<protein>
    <submittedName>
        <fullName evidence="1">DUF2935 domain-containing protein</fullName>
    </submittedName>
</protein>
<proteinExistence type="predicted"/>
<dbReference type="Pfam" id="PF11155">
    <property type="entry name" value="DUF2935"/>
    <property type="match status" value="1"/>
</dbReference>
<accession>A0ABV6KSZ8</accession>
<dbReference type="SUPFAM" id="SSF158430">
    <property type="entry name" value="Bacillus cereus metalloprotein-like"/>
    <property type="match status" value="1"/>
</dbReference>
<organism evidence="1 2">
    <name type="scientific">Robertmurraya beringensis</name>
    <dbReference type="NCBI Taxonomy" id="641660"/>
    <lineage>
        <taxon>Bacteria</taxon>
        <taxon>Bacillati</taxon>
        <taxon>Bacillota</taxon>
        <taxon>Bacilli</taxon>
        <taxon>Bacillales</taxon>
        <taxon>Bacillaceae</taxon>
        <taxon>Robertmurraya</taxon>
    </lineage>
</organism>
<evidence type="ECO:0000313" key="2">
    <source>
        <dbReference type="Proteomes" id="UP001589738"/>
    </source>
</evidence>
<keyword evidence="2" id="KW-1185">Reference proteome</keyword>
<dbReference type="RefSeq" id="WP_377058480.1">
    <property type="nucleotide sequence ID" value="NZ_JBHLUU010000104.1"/>
</dbReference>
<reference evidence="1 2" key="1">
    <citation type="submission" date="2024-09" db="EMBL/GenBank/DDBJ databases">
        <authorList>
            <person name="Sun Q."/>
            <person name="Mori K."/>
        </authorList>
    </citation>
    <scope>NUCLEOTIDE SEQUENCE [LARGE SCALE GENOMIC DNA]</scope>
    <source>
        <strain evidence="1 2">CGMCC 1.9126</strain>
    </source>
</reference>